<dbReference type="PANTHER" id="PTHR30204">
    <property type="entry name" value="REDOX-CYCLING DRUG-SENSING TRANSCRIPTIONAL ACTIVATOR SOXR"/>
    <property type="match status" value="1"/>
</dbReference>
<dbReference type="SUPFAM" id="SSF46955">
    <property type="entry name" value="Putative DNA-binding domain"/>
    <property type="match status" value="1"/>
</dbReference>
<gene>
    <name evidence="4" type="ORF">FHU36_007037</name>
</gene>
<dbReference type="CDD" id="cd00592">
    <property type="entry name" value="HTH_MerR-like"/>
    <property type="match status" value="1"/>
</dbReference>
<protein>
    <submittedName>
        <fullName evidence="4">DNA-binding transcriptional MerR regulator</fullName>
    </submittedName>
</protein>
<feature type="compositionally biased region" description="Basic and acidic residues" evidence="2">
    <location>
        <begin position="244"/>
        <end position="254"/>
    </location>
</feature>
<dbReference type="InterPro" id="IPR009061">
    <property type="entry name" value="DNA-bd_dom_put_sf"/>
</dbReference>
<proteinExistence type="predicted"/>
<dbReference type="SMART" id="SM00422">
    <property type="entry name" value="HTH_MERR"/>
    <property type="match status" value="1"/>
</dbReference>
<comment type="caution">
    <text evidence="4">The sequence shown here is derived from an EMBL/GenBank/DDBJ whole genome shotgun (WGS) entry which is preliminary data.</text>
</comment>
<keyword evidence="5" id="KW-1185">Reference proteome</keyword>
<dbReference type="GO" id="GO:0003700">
    <property type="term" value="F:DNA-binding transcription factor activity"/>
    <property type="evidence" value="ECO:0007669"/>
    <property type="project" value="InterPro"/>
</dbReference>
<dbReference type="EMBL" id="JACHJB010000003">
    <property type="protein sequence ID" value="MBB6350465.1"/>
    <property type="molecule type" value="Genomic_DNA"/>
</dbReference>
<dbReference type="PROSITE" id="PS50937">
    <property type="entry name" value="HTH_MERR_2"/>
    <property type="match status" value="1"/>
</dbReference>
<evidence type="ECO:0000313" key="4">
    <source>
        <dbReference type="EMBL" id="MBB6350465.1"/>
    </source>
</evidence>
<evidence type="ECO:0000313" key="5">
    <source>
        <dbReference type="Proteomes" id="UP000583800"/>
    </source>
</evidence>
<dbReference type="AlphaFoldDB" id="A0A7X0F2F8"/>
<feature type="compositionally biased region" description="Basic and acidic residues" evidence="2">
    <location>
        <begin position="205"/>
        <end position="232"/>
    </location>
</feature>
<reference evidence="4 5" key="1">
    <citation type="submission" date="2020-08" db="EMBL/GenBank/DDBJ databases">
        <title>Sequencing the genomes of 1000 actinobacteria strains.</title>
        <authorList>
            <person name="Klenk H.-P."/>
        </authorList>
    </citation>
    <scope>NUCLEOTIDE SEQUENCE [LARGE SCALE GENOMIC DNA]</scope>
    <source>
        <strain evidence="4 5">DSM 45913</strain>
    </source>
</reference>
<dbReference type="InterPro" id="IPR047057">
    <property type="entry name" value="MerR_fam"/>
</dbReference>
<evidence type="ECO:0000259" key="3">
    <source>
        <dbReference type="PROSITE" id="PS50937"/>
    </source>
</evidence>
<feature type="region of interest" description="Disordered" evidence="2">
    <location>
        <begin position="195"/>
        <end position="254"/>
    </location>
</feature>
<dbReference type="RefSeq" id="WP_185088236.1">
    <property type="nucleotide sequence ID" value="NZ_JACHJB010000003.1"/>
</dbReference>
<dbReference type="PRINTS" id="PR00040">
    <property type="entry name" value="HTHMERR"/>
</dbReference>
<dbReference type="InterPro" id="IPR000551">
    <property type="entry name" value="MerR-type_HTH_dom"/>
</dbReference>
<sequence length="344" mass="37486">MHGDTLHTIGDLARLTGLTVKTIRFYSDRGIVPPTGRNPAGHRLYGPDAVARLDLVRTLRELGLDLPTIRRIADRELALPEVAAAHAAALAVQIRDLRLRRAILTAVAERGSDPEEMELMHKLATLSGAERRRLAGDFLDATLADPALSGIARSLTPELPDDPEPAQVAAWVELAELTQDPAFRDTLRNLADHHRADHHRASQHPTDHHRADQHPTDQHPADQHPTDQHPADQQRAGRTPAAAPRRDAAALARDHAAPALTAGVDPASPQADAVVAALATQYASGLGRPDDTALRHRLLTRLETANDPRRQRYLHLLAIVNGWPPPEDLTPALDWAIQALLAHT</sequence>
<name>A0A7X0F2F8_9ACTN</name>
<feature type="domain" description="HTH merR-type" evidence="3">
    <location>
        <begin position="6"/>
        <end position="75"/>
    </location>
</feature>
<evidence type="ECO:0000256" key="2">
    <source>
        <dbReference type="SAM" id="MobiDB-lite"/>
    </source>
</evidence>
<dbReference type="Gene3D" id="1.10.1660.10">
    <property type="match status" value="1"/>
</dbReference>
<dbReference type="Proteomes" id="UP000583800">
    <property type="component" value="Unassembled WGS sequence"/>
</dbReference>
<dbReference type="Pfam" id="PF13411">
    <property type="entry name" value="MerR_1"/>
    <property type="match status" value="1"/>
</dbReference>
<evidence type="ECO:0000256" key="1">
    <source>
        <dbReference type="ARBA" id="ARBA00023125"/>
    </source>
</evidence>
<keyword evidence="1 4" id="KW-0238">DNA-binding</keyword>
<accession>A0A7X0F2F8</accession>
<dbReference type="PANTHER" id="PTHR30204:SF93">
    <property type="entry name" value="HTH MERR-TYPE DOMAIN-CONTAINING PROTEIN"/>
    <property type="match status" value="1"/>
</dbReference>
<dbReference type="GO" id="GO:0003677">
    <property type="term" value="F:DNA binding"/>
    <property type="evidence" value="ECO:0007669"/>
    <property type="project" value="UniProtKB-KW"/>
</dbReference>
<organism evidence="4 5">
    <name type="scientific">Nonomuraea muscovyensis</name>
    <dbReference type="NCBI Taxonomy" id="1124761"/>
    <lineage>
        <taxon>Bacteria</taxon>
        <taxon>Bacillati</taxon>
        <taxon>Actinomycetota</taxon>
        <taxon>Actinomycetes</taxon>
        <taxon>Streptosporangiales</taxon>
        <taxon>Streptosporangiaceae</taxon>
        <taxon>Nonomuraea</taxon>
    </lineage>
</organism>